<dbReference type="PANTHER" id="PTHR12756:SF11">
    <property type="entry name" value="CYTOSOLIC CARBOXYPEPTIDASE 1"/>
    <property type="match status" value="1"/>
</dbReference>
<comment type="cofactor">
    <cofactor evidence="1">
        <name>Zn(2+)</name>
        <dbReference type="ChEBI" id="CHEBI:29105"/>
    </cofactor>
</comment>
<dbReference type="SUPFAM" id="SSF53187">
    <property type="entry name" value="Zn-dependent exopeptidases"/>
    <property type="match status" value="1"/>
</dbReference>
<feature type="region of interest" description="Disordered" evidence="4">
    <location>
        <begin position="738"/>
        <end position="763"/>
    </location>
</feature>
<evidence type="ECO:0000313" key="7">
    <source>
        <dbReference type="Proteomes" id="UP000009168"/>
    </source>
</evidence>
<feature type="compositionally biased region" description="Polar residues" evidence="4">
    <location>
        <begin position="791"/>
        <end position="800"/>
    </location>
</feature>
<organism evidence="6 7">
    <name type="scientific">Tetrahymena thermophila (strain SB210)</name>
    <dbReference type="NCBI Taxonomy" id="312017"/>
    <lineage>
        <taxon>Eukaryota</taxon>
        <taxon>Sar</taxon>
        <taxon>Alveolata</taxon>
        <taxon>Ciliophora</taxon>
        <taxon>Intramacronucleata</taxon>
        <taxon>Oligohymenophorea</taxon>
        <taxon>Hymenostomatida</taxon>
        <taxon>Tetrahymenina</taxon>
        <taxon>Tetrahymenidae</taxon>
        <taxon>Tetrahymena</taxon>
    </lineage>
</organism>
<dbReference type="Gene3D" id="3.40.630.10">
    <property type="entry name" value="Zn peptidases"/>
    <property type="match status" value="1"/>
</dbReference>
<dbReference type="GeneID" id="7826697"/>
<feature type="region of interest" description="Disordered" evidence="4">
    <location>
        <begin position="786"/>
        <end position="809"/>
    </location>
</feature>
<dbReference type="GO" id="GO:0008270">
    <property type="term" value="F:zinc ion binding"/>
    <property type="evidence" value="ECO:0007669"/>
    <property type="project" value="InterPro"/>
</dbReference>
<dbReference type="PROSITE" id="PS52035">
    <property type="entry name" value="PEPTIDASE_M14"/>
    <property type="match status" value="1"/>
</dbReference>
<dbReference type="KEGG" id="tet:TTHERM_00332080"/>
<dbReference type="GO" id="GO:0006508">
    <property type="term" value="P:proteolysis"/>
    <property type="evidence" value="ECO:0007669"/>
    <property type="project" value="InterPro"/>
</dbReference>
<feature type="region of interest" description="Disordered" evidence="4">
    <location>
        <begin position="1048"/>
        <end position="1079"/>
    </location>
</feature>
<sequence length="1372" mass="158968">MWSQQIQISQFPDYADSEENESVCNSQVNSSKPQKESILPPPNPILNHRYGDDEIKTALKVVFKPLPEFSSLNQGEKLGGRHQKFKAKISQKYKEDEKVNSNQNQSDDEEQQLHQIENIDDDSLYSYYFNLKVPQVYKKFDNSNCNSIPYSKKKYFASYFCNIRNIISDQSGKLLMEQSLLKTNTKCNENKEQVDLIEQSSTSIIGMDALNQQDQLKTFTTEQSTPKNINIDNNFVSISQQLPQPIQRQKSNSKPGDLKFDSNFESGNLFAAFKISEKEYDLVLQNDINSKGNTQWFFFSVRNMIKNQMVKFNIVNFLKNDSLFNYGMKPVVFSQQDNKVNGNSWGREGYSITYEKSNILREGSSSKYYYKLSFSYQFKYSNDTVYFAQCFPYTYSDLQKFTTSLLNDPQRKCFISKKLLCYSIAKNKCDIFTVTSSSYFDSENEQKDKENISSFQDVLSPLKRPHQLKDKKKIVFLTARQHPGETPASYMIQGVIEFLTDPYDEQAAFLREHFIFKIIPMLNPDGVIHGNYRCSLSGVDLNRQWSNPSRELHPTIYFAKNAIIKYCTERKCRFLCDFHGHSKKMNSFFYGNPYEEDPYLPKIIPMECQNINKGVDFRSCTFKITPDKESTFRQALLNEIPENPFIYTFEASFYGTQIQYYKNHFSIDDFKNLGRDVIKGFYRSVKQEVEEEIRIYSKQEIKSKSTLNLKECDDLEDQANNSASENYKKMLQAQIDISGGQNEGDNNGSDSNPSEDELSKQELKSLNKQNSKKIIKKLSGQQSLLKGDNLIRQNSSQQNKRMIKTSQEDRNSLAGLTTVETSSTRVSSSKKIVLLYNDQAVQTESSFDFSKLQKFNNQREFFNNINNKACYTFDDQQNYGYDQMLSEPDMLSIDQKTSQFKNKLINQALQQRQISTQDYQGQQMNIHRPKTSNISGGRQNYGSRNASVSFHSKDMSSSEIKSSNLLNNNSSLNDAQIFQKRVSSFHSTSVGFYTNNQSKNQTNINNGIKVVSYNTQIPQHQLLLNIQSAMQSRPFSNRLFISGVKYSRENSKSKSMNNNDSLNKSTNSQNLKNKKHQEVQTQISIPIIMNVNNQSVQQQHWQQQMQQQYSQSNILNDIQNQQQNYSKGRQSQQQEQVQQNQQQEQGQFNQICMQTYNKNHLNSFSPKKKQYILCIQKKDTRSKSPQLRQPIEKRILNSPIQQNNLFKNMNQKLGREIIHSPIIKMFKNISNQNKQNNSTNFQQNNSTIYESLNQSIYAGVLDRNKSFSNNQNNSTIYQYTNSSSTIQKDQRSNSLNTTSCANKTRKQSSCKTNVLNQNSILFTEQASVDYLNNLQMNLQIRQCSPYKSPTKHYRTNSKKDHKYINTEPNLLN</sequence>
<gene>
    <name evidence="6" type="ORF">TTHERM_00332080</name>
</gene>
<dbReference type="InterPro" id="IPR000834">
    <property type="entry name" value="Peptidase_M14"/>
</dbReference>
<name>I7LXW6_TETTS</name>
<keyword evidence="6" id="KW-0121">Carboxypeptidase</keyword>
<evidence type="ECO:0000313" key="6">
    <source>
        <dbReference type="EMBL" id="EAS06330.2"/>
    </source>
</evidence>
<feature type="region of interest" description="Disordered" evidence="4">
    <location>
        <begin position="1347"/>
        <end position="1372"/>
    </location>
</feature>
<feature type="compositionally biased region" description="Polar residues" evidence="4">
    <location>
        <begin position="22"/>
        <end position="32"/>
    </location>
</feature>
<dbReference type="GO" id="GO:0004181">
    <property type="term" value="F:metallocarboxypeptidase activity"/>
    <property type="evidence" value="ECO:0007669"/>
    <property type="project" value="InterPro"/>
</dbReference>
<protein>
    <submittedName>
        <fullName evidence="6">Zinc carboxypeptidase family protein</fullName>
    </submittedName>
</protein>
<dbReference type="EMBL" id="GG662299">
    <property type="protein sequence ID" value="EAS06330.2"/>
    <property type="molecule type" value="Genomic_DNA"/>
</dbReference>
<evidence type="ECO:0000256" key="3">
    <source>
        <dbReference type="PROSITE-ProRule" id="PRU01379"/>
    </source>
</evidence>
<proteinExistence type="inferred from homology"/>
<feature type="compositionally biased region" description="Basic residues" evidence="4">
    <location>
        <begin position="1349"/>
        <end position="1361"/>
    </location>
</feature>
<dbReference type="Proteomes" id="UP000009168">
    <property type="component" value="Unassembled WGS sequence"/>
</dbReference>
<keyword evidence="6" id="KW-0645">Protease</keyword>
<evidence type="ECO:0000256" key="1">
    <source>
        <dbReference type="ARBA" id="ARBA00001947"/>
    </source>
</evidence>
<dbReference type="eggNOG" id="KOG3641">
    <property type="taxonomic scope" value="Eukaryota"/>
</dbReference>
<evidence type="ECO:0000256" key="4">
    <source>
        <dbReference type="SAM" id="MobiDB-lite"/>
    </source>
</evidence>
<dbReference type="InterPro" id="IPR050821">
    <property type="entry name" value="Cytosolic_carboxypeptidase"/>
</dbReference>
<accession>I7LXW6</accession>
<feature type="compositionally biased region" description="Polar residues" evidence="4">
    <location>
        <begin position="739"/>
        <end position="752"/>
    </location>
</feature>
<dbReference type="Gene3D" id="2.60.40.3120">
    <property type="match status" value="1"/>
</dbReference>
<feature type="domain" description="Peptidase M14" evidence="5">
    <location>
        <begin position="391"/>
        <end position="685"/>
    </location>
</feature>
<feature type="region of interest" description="Disordered" evidence="4">
    <location>
        <begin position="89"/>
        <end position="111"/>
    </location>
</feature>
<feature type="region of interest" description="Disordered" evidence="4">
    <location>
        <begin position="13"/>
        <end position="43"/>
    </location>
</feature>
<dbReference type="PANTHER" id="PTHR12756">
    <property type="entry name" value="CYTOSOLIC CARBOXYPEPTIDASE"/>
    <property type="match status" value="1"/>
</dbReference>
<evidence type="ECO:0000259" key="5">
    <source>
        <dbReference type="PROSITE" id="PS52035"/>
    </source>
</evidence>
<reference evidence="7" key="1">
    <citation type="journal article" date="2006" name="PLoS Biol.">
        <title>Macronuclear genome sequence of the ciliate Tetrahymena thermophila, a model eukaryote.</title>
        <authorList>
            <person name="Eisen J.A."/>
            <person name="Coyne R.S."/>
            <person name="Wu M."/>
            <person name="Wu D."/>
            <person name="Thiagarajan M."/>
            <person name="Wortman J.R."/>
            <person name="Badger J.H."/>
            <person name="Ren Q."/>
            <person name="Amedeo P."/>
            <person name="Jones K.M."/>
            <person name="Tallon L.J."/>
            <person name="Delcher A.L."/>
            <person name="Salzberg S.L."/>
            <person name="Silva J.C."/>
            <person name="Haas B.J."/>
            <person name="Majoros W.H."/>
            <person name="Farzad M."/>
            <person name="Carlton J.M."/>
            <person name="Smith R.K. Jr."/>
            <person name="Garg J."/>
            <person name="Pearlman R.E."/>
            <person name="Karrer K.M."/>
            <person name="Sun L."/>
            <person name="Manning G."/>
            <person name="Elde N.C."/>
            <person name="Turkewitz A.P."/>
            <person name="Asai D.J."/>
            <person name="Wilkes D.E."/>
            <person name="Wang Y."/>
            <person name="Cai H."/>
            <person name="Collins K."/>
            <person name="Stewart B.A."/>
            <person name="Lee S.R."/>
            <person name="Wilamowska K."/>
            <person name="Weinberg Z."/>
            <person name="Ruzzo W.L."/>
            <person name="Wloga D."/>
            <person name="Gaertig J."/>
            <person name="Frankel J."/>
            <person name="Tsao C.-C."/>
            <person name="Gorovsky M.A."/>
            <person name="Keeling P.J."/>
            <person name="Waller R.F."/>
            <person name="Patron N.J."/>
            <person name="Cherry J.M."/>
            <person name="Stover N.A."/>
            <person name="Krieger C.J."/>
            <person name="del Toro C."/>
            <person name="Ryder H.F."/>
            <person name="Williamson S.C."/>
            <person name="Barbeau R.A."/>
            <person name="Hamilton E.P."/>
            <person name="Orias E."/>
        </authorList>
    </citation>
    <scope>NUCLEOTIDE SEQUENCE [LARGE SCALE GENOMIC DNA]</scope>
    <source>
        <strain evidence="7">SB210</strain>
    </source>
</reference>
<evidence type="ECO:0000256" key="2">
    <source>
        <dbReference type="ARBA" id="ARBA00005988"/>
    </source>
</evidence>
<keyword evidence="7" id="KW-1185">Reference proteome</keyword>
<feature type="region of interest" description="Disordered" evidence="4">
    <location>
        <begin position="1121"/>
        <end position="1142"/>
    </location>
</feature>
<feature type="active site" description="Proton donor/acceptor" evidence="3">
    <location>
        <position position="650"/>
    </location>
</feature>
<feature type="compositionally biased region" description="Low complexity" evidence="4">
    <location>
        <begin position="1053"/>
        <end position="1065"/>
    </location>
</feature>
<dbReference type="OrthoDB" id="10253041at2759"/>
<dbReference type="InParanoid" id="I7LXW6"/>
<comment type="similarity">
    <text evidence="2 3">Belongs to the peptidase M14 family.</text>
</comment>
<dbReference type="RefSeq" id="XP_001026575.2">
    <property type="nucleotide sequence ID" value="XM_001026575.2"/>
</dbReference>
<keyword evidence="6" id="KW-0378">Hydrolase</keyword>